<dbReference type="EMBL" id="JACHFR010000001">
    <property type="protein sequence ID" value="MBB5218041.1"/>
    <property type="molecule type" value="Genomic_DNA"/>
</dbReference>
<proteinExistence type="predicted"/>
<evidence type="ECO:0000313" key="3">
    <source>
        <dbReference type="Proteomes" id="UP000578697"/>
    </source>
</evidence>
<dbReference type="Proteomes" id="UP000593591">
    <property type="component" value="Chromosome"/>
</dbReference>
<reference evidence="1 3" key="2">
    <citation type="submission" date="2020-08" db="EMBL/GenBank/DDBJ databases">
        <title>Genomic Encyclopedia of Type Strains, Phase IV (KMG-IV): sequencing the most valuable type-strain genomes for metagenomic binning, comparative biology and taxonomic classification.</title>
        <authorList>
            <person name="Goeker M."/>
        </authorList>
    </citation>
    <scope>NUCLEOTIDE SEQUENCE [LARGE SCALE GENOMIC DNA]</scope>
    <source>
        <strain evidence="1 3">DSM 103679</strain>
    </source>
</reference>
<dbReference type="Proteomes" id="UP000578697">
    <property type="component" value="Unassembled WGS sequence"/>
</dbReference>
<evidence type="ECO:0000313" key="1">
    <source>
        <dbReference type="EMBL" id="MBB5218041.1"/>
    </source>
</evidence>
<evidence type="ECO:0000313" key="4">
    <source>
        <dbReference type="Proteomes" id="UP000593591"/>
    </source>
</evidence>
<dbReference type="EMBL" id="CP031517">
    <property type="protein sequence ID" value="QOS40244.1"/>
    <property type="molecule type" value="Genomic_DNA"/>
</dbReference>
<reference evidence="2 4" key="1">
    <citation type="submission" date="2018-08" db="EMBL/GenBank/DDBJ databases">
        <title>The first complete genome of Treponema rectale (CHPAT), a commensal spirochete of the bovine rectum.</title>
        <authorList>
            <person name="Staton G.J."/>
            <person name="Clegg S.R."/>
            <person name="Carter S.D."/>
            <person name="Radford A.D."/>
            <person name="Darby A."/>
            <person name="Hall N."/>
            <person name="Birtles R.J."/>
            <person name="Evans N.J."/>
        </authorList>
    </citation>
    <scope>NUCLEOTIDE SEQUENCE [LARGE SCALE GENOMIC DNA]</scope>
    <source>
        <strain evidence="2 4">CHPA</strain>
    </source>
</reference>
<keyword evidence="3" id="KW-1185">Reference proteome</keyword>
<sequence length="102" mass="11371">MADNQDDVIQHLLKIEDEASEIVKEAQVEAESIIAAARVRADSAFKAGFEKIADSIEKNEVSLRERIASSHKLKIQEYQDSLSSFNKDTDSFSKLMDGLLKA</sequence>
<evidence type="ECO:0000313" key="2">
    <source>
        <dbReference type="EMBL" id="QOS40244.1"/>
    </source>
</evidence>
<dbReference type="RefSeq" id="WP_184651477.1">
    <property type="nucleotide sequence ID" value="NZ_JACHFR010000001.1"/>
</dbReference>
<protein>
    <submittedName>
        <fullName evidence="1">F0F1-type ATP synthase membrane subunit b/b</fullName>
    </submittedName>
</protein>
<dbReference type="AlphaFoldDB" id="A0A840SF18"/>
<accession>A0A840SF18</accession>
<organism evidence="1 3">
    <name type="scientific">Treponema rectale</name>
    <dbReference type="NCBI Taxonomy" id="744512"/>
    <lineage>
        <taxon>Bacteria</taxon>
        <taxon>Pseudomonadati</taxon>
        <taxon>Spirochaetota</taxon>
        <taxon>Spirochaetia</taxon>
        <taxon>Spirochaetales</taxon>
        <taxon>Treponemataceae</taxon>
        <taxon>Treponema</taxon>
    </lineage>
</organism>
<name>A0A840SF18_9SPIR</name>
<dbReference type="KEGG" id="trc:DYE49_07165"/>
<gene>
    <name evidence="2" type="ORF">DYE49_07165</name>
    <name evidence="1" type="ORF">HNP77_000385</name>
</gene>